<name>A0AAV3ZXN8_9GAST</name>
<accession>A0AAV3ZXN8</accession>
<feature type="region of interest" description="Disordered" evidence="1">
    <location>
        <begin position="1"/>
        <end position="50"/>
    </location>
</feature>
<organism evidence="2 3">
    <name type="scientific">Plakobranchus ocellatus</name>
    <dbReference type="NCBI Taxonomy" id="259542"/>
    <lineage>
        <taxon>Eukaryota</taxon>
        <taxon>Metazoa</taxon>
        <taxon>Spiralia</taxon>
        <taxon>Lophotrochozoa</taxon>
        <taxon>Mollusca</taxon>
        <taxon>Gastropoda</taxon>
        <taxon>Heterobranchia</taxon>
        <taxon>Euthyneura</taxon>
        <taxon>Panpulmonata</taxon>
        <taxon>Sacoglossa</taxon>
        <taxon>Placobranchoidea</taxon>
        <taxon>Plakobranchidae</taxon>
        <taxon>Plakobranchus</taxon>
    </lineage>
</organism>
<gene>
    <name evidence="2" type="ORF">PoB_002634700</name>
</gene>
<protein>
    <submittedName>
        <fullName evidence="2">Uncharacterized protein</fullName>
    </submittedName>
</protein>
<feature type="compositionally biased region" description="Basic and acidic residues" evidence="1">
    <location>
        <begin position="38"/>
        <end position="50"/>
    </location>
</feature>
<dbReference type="EMBL" id="BLXT01003024">
    <property type="protein sequence ID" value="GFN99841.1"/>
    <property type="molecule type" value="Genomic_DNA"/>
</dbReference>
<dbReference type="Proteomes" id="UP000735302">
    <property type="component" value="Unassembled WGS sequence"/>
</dbReference>
<reference evidence="2 3" key="1">
    <citation type="journal article" date="2021" name="Elife">
        <title>Chloroplast acquisition without the gene transfer in kleptoplastic sea slugs, Plakobranchus ocellatus.</title>
        <authorList>
            <person name="Maeda T."/>
            <person name="Takahashi S."/>
            <person name="Yoshida T."/>
            <person name="Shimamura S."/>
            <person name="Takaki Y."/>
            <person name="Nagai Y."/>
            <person name="Toyoda A."/>
            <person name="Suzuki Y."/>
            <person name="Arimoto A."/>
            <person name="Ishii H."/>
            <person name="Satoh N."/>
            <person name="Nishiyama T."/>
            <person name="Hasebe M."/>
            <person name="Maruyama T."/>
            <person name="Minagawa J."/>
            <person name="Obokata J."/>
            <person name="Shigenobu S."/>
        </authorList>
    </citation>
    <scope>NUCLEOTIDE SEQUENCE [LARGE SCALE GENOMIC DNA]</scope>
</reference>
<evidence type="ECO:0000256" key="1">
    <source>
        <dbReference type="SAM" id="MobiDB-lite"/>
    </source>
</evidence>
<keyword evidence="3" id="KW-1185">Reference proteome</keyword>
<evidence type="ECO:0000313" key="2">
    <source>
        <dbReference type="EMBL" id="GFN99841.1"/>
    </source>
</evidence>
<proteinExistence type="predicted"/>
<evidence type="ECO:0000313" key="3">
    <source>
        <dbReference type="Proteomes" id="UP000735302"/>
    </source>
</evidence>
<feature type="region of interest" description="Disordered" evidence="1">
    <location>
        <begin position="85"/>
        <end position="106"/>
    </location>
</feature>
<feature type="compositionally biased region" description="Low complexity" evidence="1">
    <location>
        <begin position="8"/>
        <end position="19"/>
    </location>
</feature>
<comment type="caution">
    <text evidence="2">The sequence shown here is derived from an EMBL/GenBank/DDBJ whole genome shotgun (WGS) entry which is preliminary data.</text>
</comment>
<sequence length="106" mass="11500">MTAPPSPTQSQSQVASQQQGGLRLSGPPSGQGAGGWARTRDRKFPGDLRADSLTTVPWTLNLSRMLLRYDHITVPNEESSSLYSKISGSHATSHPIPHHLLETRSL</sequence>
<dbReference type="AlphaFoldDB" id="A0AAV3ZXN8"/>